<sequence>MGKTTLPNAPSETGSDMSPEAKRHEAPPVRANAEKLLRGVFKVADPYFEAPRRSYRAIIRASNGRGGPMIACRGGAHA</sequence>
<dbReference type="AlphaFoldDB" id="A0A9X2TH04"/>
<protein>
    <submittedName>
        <fullName evidence="2">Uncharacterized protein</fullName>
    </submittedName>
</protein>
<feature type="compositionally biased region" description="Polar residues" evidence="1">
    <location>
        <begin position="1"/>
        <end position="16"/>
    </location>
</feature>
<reference evidence="2" key="1">
    <citation type="submission" date="2022-08" db="EMBL/GenBank/DDBJ databases">
        <title>Genomic Encyclopedia of Type Strains, Phase V (KMG-V): Genome sequencing to study the core and pangenomes of soil and plant-associated prokaryotes.</title>
        <authorList>
            <person name="Whitman W."/>
        </authorList>
    </citation>
    <scope>NUCLEOTIDE SEQUENCE</scope>
    <source>
        <strain evidence="3">SP3026</strain>
        <strain evidence="2">SP3049</strain>
    </source>
</reference>
<evidence type="ECO:0000313" key="4">
    <source>
        <dbReference type="Proteomes" id="UP001155057"/>
    </source>
</evidence>
<evidence type="ECO:0000256" key="1">
    <source>
        <dbReference type="SAM" id="MobiDB-lite"/>
    </source>
</evidence>
<comment type="caution">
    <text evidence="2">The sequence shown here is derived from an EMBL/GenBank/DDBJ whole genome shotgun (WGS) entry which is preliminary data.</text>
</comment>
<evidence type="ECO:0000313" key="3">
    <source>
        <dbReference type="EMBL" id="MCS4123085.1"/>
    </source>
</evidence>
<feature type="compositionally biased region" description="Basic and acidic residues" evidence="1">
    <location>
        <begin position="19"/>
        <end position="30"/>
    </location>
</feature>
<dbReference type="Proteomes" id="UP001155057">
    <property type="component" value="Unassembled WGS sequence"/>
</dbReference>
<dbReference type="Proteomes" id="UP001155144">
    <property type="component" value="Unassembled WGS sequence"/>
</dbReference>
<proteinExistence type="predicted"/>
<organism evidence="2 4">
    <name type="scientific">Salinibacter ruber</name>
    <dbReference type="NCBI Taxonomy" id="146919"/>
    <lineage>
        <taxon>Bacteria</taxon>
        <taxon>Pseudomonadati</taxon>
        <taxon>Rhodothermota</taxon>
        <taxon>Rhodothermia</taxon>
        <taxon>Rhodothermales</taxon>
        <taxon>Salinibacteraceae</taxon>
        <taxon>Salinibacter</taxon>
    </lineage>
</organism>
<feature type="region of interest" description="Disordered" evidence="1">
    <location>
        <begin position="1"/>
        <end position="30"/>
    </location>
</feature>
<name>A0A9X2TH04_9BACT</name>
<evidence type="ECO:0000313" key="2">
    <source>
        <dbReference type="EMBL" id="MCS3712195.1"/>
    </source>
</evidence>
<dbReference type="EMBL" id="JANUBL010000017">
    <property type="protein sequence ID" value="MCS4123085.1"/>
    <property type="molecule type" value="Genomic_DNA"/>
</dbReference>
<dbReference type="EMBL" id="JANUAE010000034">
    <property type="protein sequence ID" value="MCS3712195.1"/>
    <property type="molecule type" value="Genomic_DNA"/>
</dbReference>
<gene>
    <name evidence="3" type="ORF">GGP45_003456</name>
    <name evidence="2" type="ORF">GGP61_003833</name>
</gene>
<accession>A0A9X2TH04</accession>